<evidence type="ECO:0000313" key="3">
    <source>
        <dbReference type="EMBL" id="RMI26615.1"/>
    </source>
</evidence>
<protein>
    <submittedName>
        <fullName evidence="2">DUF2934 domain-containing protein</fullName>
    </submittedName>
</protein>
<feature type="region of interest" description="Disordered" evidence="1">
    <location>
        <begin position="49"/>
        <end position="75"/>
    </location>
</feature>
<dbReference type="RefSeq" id="WP_120641081.1">
    <property type="nucleotide sequence ID" value="NZ_RAQU01000332.1"/>
</dbReference>
<comment type="caution">
    <text evidence="2">The sequence shown here is derived from an EMBL/GenBank/DDBJ whole genome shotgun (WGS) entry which is preliminary data.</text>
</comment>
<keyword evidence="4" id="KW-1185">Reference proteome</keyword>
<dbReference type="InParanoid" id="A0A3A9J5I8"/>
<dbReference type="Proteomes" id="UP000278036">
    <property type="component" value="Unassembled WGS sequence"/>
</dbReference>
<evidence type="ECO:0000256" key="1">
    <source>
        <dbReference type="SAM" id="MobiDB-lite"/>
    </source>
</evidence>
<evidence type="ECO:0000313" key="2">
    <source>
        <dbReference type="EMBL" id="RKK01160.1"/>
    </source>
</evidence>
<dbReference type="Pfam" id="PF11154">
    <property type="entry name" value="DUF2934"/>
    <property type="match status" value="1"/>
</dbReference>
<evidence type="ECO:0000313" key="5">
    <source>
        <dbReference type="Proteomes" id="UP000278036"/>
    </source>
</evidence>
<accession>A0A3A9J5I8</accession>
<proteinExistence type="predicted"/>
<evidence type="ECO:0000313" key="4">
    <source>
        <dbReference type="Proteomes" id="UP000274097"/>
    </source>
</evidence>
<dbReference type="EMBL" id="RFLX01000002">
    <property type="protein sequence ID" value="RMI26615.1"/>
    <property type="molecule type" value="Genomic_DNA"/>
</dbReference>
<organism evidence="2 5">
    <name type="scientific">Teichococcus wenyumeiae</name>
    <dbReference type="NCBI Taxonomy" id="2478470"/>
    <lineage>
        <taxon>Bacteria</taxon>
        <taxon>Pseudomonadati</taxon>
        <taxon>Pseudomonadota</taxon>
        <taxon>Alphaproteobacteria</taxon>
        <taxon>Acetobacterales</taxon>
        <taxon>Roseomonadaceae</taxon>
        <taxon>Roseomonas</taxon>
    </lineage>
</organism>
<dbReference type="InterPro" id="IPR021327">
    <property type="entry name" value="DUF2934"/>
</dbReference>
<gene>
    <name evidence="2" type="ORF">D6Z83_26470</name>
    <name evidence="3" type="ORF">EBE87_04950</name>
</gene>
<sequence length="75" mass="8635">MPETRKDVEQRIREQAYQLWLQEGRPEGRAEAHWKMACRLDAEREAYLDAEGRDSFPASDPPSHTPVTGDGHSDR</sequence>
<dbReference type="OrthoDB" id="9811127at2"/>
<reference evidence="2 5" key="1">
    <citation type="submission" date="2018-09" db="EMBL/GenBank/DDBJ databases">
        <title>Roseomonas sp. nov., isolated from feces of Tibetan antelopes in the Qinghai-Tibet plateau, China.</title>
        <authorList>
            <person name="Tian Z."/>
        </authorList>
    </citation>
    <scope>NUCLEOTIDE SEQUENCE [LARGE SCALE GENOMIC DNA]</scope>
    <source>
        <strain evidence="3 4">Z23</strain>
        <strain evidence="2 5">Z24</strain>
    </source>
</reference>
<name>A0A3A9J5I8_9PROT</name>
<dbReference type="EMBL" id="RAQU01000332">
    <property type="protein sequence ID" value="RKK01160.1"/>
    <property type="molecule type" value="Genomic_DNA"/>
</dbReference>
<dbReference type="AlphaFoldDB" id="A0A3A9J5I8"/>
<dbReference type="Proteomes" id="UP000274097">
    <property type="component" value="Unassembled WGS sequence"/>
</dbReference>